<gene>
    <name evidence="5" type="primary">PSY2</name>
    <name evidence="5" type="ORF">AWJ20_1919</name>
</gene>
<proteinExistence type="predicted"/>
<dbReference type="GeneID" id="30033773"/>
<feature type="compositionally biased region" description="Polar residues" evidence="3">
    <location>
        <begin position="586"/>
        <end position="612"/>
    </location>
</feature>
<dbReference type="SUPFAM" id="SSF48371">
    <property type="entry name" value="ARM repeat"/>
    <property type="match status" value="1"/>
</dbReference>
<dbReference type="PANTHER" id="PTHR23318">
    <property type="entry name" value="ATP SYNTHASE GAMMA-RELATED"/>
    <property type="match status" value="1"/>
</dbReference>
<dbReference type="GO" id="GO:0006974">
    <property type="term" value="P:DNA damage response"/>
    <property type="evidence" value="ECO:0007669"/>
    <property type="project" value="TreeGrafter"/>
</dbReference>
<name>A0A167E448_9ASCO</name>
<evidence type="ECO:0000256" key="2">
    <source>
        <dbReference type="ARBA" id="ARBA00023242"/>
    </source>
</evidence>
<keyword evidence="2" id="KW-0539">Nucleus</keyword>
<dbReference type="AlphaFoldDB" id="A0A167E448"/>
<comment type="subcellular location">
    <subcellularLocation>
        <location evidence="1">Nucleus</location>
    </subcellularLocation>
</comment>
<dbReference type="Pfam" id="PF04802">
    <property type="entry name" value="PP4R3"/>
    <property type="match status" value="1"/>
</dbReference>
<sequence length="669" mass="73711">MLTSLIYFNQIEIIQYIQKNDGYTNALFKLYESEEDVNKQAKGDAKEDDSAIRKKRDGVRFVHQMSIVAKSFPLQQRALLYANFIRHGLFALIDFALKDELLSIRVLGSELIVTIIEQDPNLVRYTSERVIDEDNDTDNDGNNKENGINGGISLNGRKISPHNSTGSNKYNEKVINVFIDLLNNDEDLGLKSQATEALKVLLDVGGGNYSSNSSSSTSLNSLAIMGEDKEYGADGFEEQFYKKSAPRLFAKLTRLSSSSPEEATKELEAVNKTMSSIEGRASYEQLCDLLSFCIRQHRVPCRHFVISHNVWAGISRLIGVRHKQVRLAAIRCLKQGTLTDDIYYIRSICLSDALGSLLDVLIALGDQNNLIHSSCLELLTVIDSLSNQHAGHHPITTREIISHMVENYKPKLYKLKESDIAQSIINHYEEQRRQDELETPIPAGRMDSTMTEPDSRLESTIADDANSRFSFISHGPSHASGQSPSSAAAVAAAVAFGLVDYEEEEDDEKDSTLSTNGSKELLSANVDSSHETSGDYGSIDASIEHDNDKYDTSSTISTPPIPPVRLKRQSSGSEPRAAQKRRVTDENSSPVLEESASTPTKPTPEDTNTPTPASGAMSIDASDEETSTDPADQTPPKKKGGHLRRTLATAGKKLSVTFKRDKDKAVTSD</sequence>
<dbReference type="InterPro" id="IPR051137">
    <property type="entry name" value="PP4R3-like"/>
</dbReference>
<dbReference type="InterPro" id="IPR006887">
    <property type="entry name" value="P4R3-like_central_dom"/>
</dbReference>
<dbReference type="RefSeq" id="XP_018736097.1">
    <property type="nucleotide sequence ID" value="XM_018878833.1"/>
</dbReference>
<dbReference type="Proteomes" id="UP000189580">
    <property type="component" value="Chromosome a"/>
</dbReference>
<keyword evidence="6" id="KW-1185">Reference proteome</keyword>
<accession>A0A167E448</accession>
<feature type="compositionally biased region" description="Basic and acidic residues" evidence="3">
    <location>
        <begin position="542"/>
        <end position="551"/>
    </location>
</feature>
<feature type="compositionally biased region" description="Basic and acidic residues" evidence="3">
    <location>
        <begin position="658"/>
        <end position="669"/>
    </location>
</feature>
<feature type="region of interest" description="Disordered" evidence="3">
    <location>
        <begin position="502"/>
        <end position="669"/>
    </location>
</feature>
<feature type="compositionally biased region" description="Basic residues" evidence="3">
    <location>
        <begin position="636"/>
        <end position="645"/>
    </location>
</feature>
<organism evidence="5 6">
    <name type="scientific">Sugiyamaella lignohabitans</name>
    <dbReference type="NCBI Taxonomy" id="796027"/>
    <lineage>
        <taxon>Eukaryota</taxon>
        <taxon>Fungi</taxon>
        <taxon>Dikarya</taxon>
        <taxon>Ascomycota</taxon>
        <taxon>Saccharomycotina</taxon>
        <taxon>Dipodascomycetes</taxon>
        <taxon>Dipodascales</taxon>
        <taxon>Trichomonascaceae</taxon>
        <taxon>Sugiyamaella</taxon>
    </lineage>
</organism>
<dbReference type="GO" id="GO:0005654">
    <property type="term" value="C:nucleoplasm"/>
    <property type="evidence" value="ECO:0007669"/>
    <property type="project" value="TreeGrafter"/>
</dbReference>
<evidence type="ECO:0000313" key="5">
    <source>
        <dbReference type="EMBL" id="ANB13620.1"/>
    </source>
</evidence>
<dbReference type="OrthoDB" id="27483at2759"/>
<reference evidence="5 6" key="1">
    <citation type="submission" date="2016-02" db="EMBL/GenBank/DDBJ databases">
        <title>Complete genome sequence and transcriptome regulation of the pentose utilising yeast Sugiyamaella lignohabitans.</title>
        <authorList>
            <person name="Bellasio M."/>
            <person name="Peymann A."/>
            <person name="Valli M."/>
            <person name="Sipitzky M."/>
            <person name="Graf A."/>
            <person name="Sauer M."/>
            <person name="Marx H."/>
            <person name="Mattanovich D."/>
        </authorList>
    </citation>
    <scope>NUCLEOTIDE SEQUENCE [LARGE SCALE GENOMIC DNA]</scope>
    <source>
        <strain evidence="5 6">CBS 10342</strain>
    </source>
</reference>
<dbReference type="GO" id="GO:0072542">
    <property type="term" value="F:protein phosphatase activator activity"/>
    <property type="evidence" value="ECO:0007669"/>
    <property type="project" value="TreeGrafter"/>
</dbReference>
<protein>
    <submittedName>
        <fullName evidence="5">Psy2p</fullName>
    </submittedName>
</protein>
<dbReference type="InterPro" id="IPR016024">
    <property type="entry name" value="ARM-type_fold"/>
</dbReference>
<evidence type="ECO:0000256" key="3">
    <source>
        <dbReference type="SAM" id="MobiDB-lite"/>
    </source>
</evidence>
<dbReference type="PANTHER" id="PTHR23318:SF0">
    <property type="entry name" value="SERINE_THREONINE-PROTEIN PHOSPHATASE 4 REGULATORY SUBUNIT 3"/>
    <property type="match status" value="1"/>
</dbReference>
<dbReference type="KEGG" id="slb:AWJ20_1919"/>
<dbReference type="GO" id="GO:0030289">
    <property type="term" value="C:protein phosphatase 4 complex"/>
    <property type="evidence" value="ECO:0007669"/>
    <property type="project" value="TreeGrafter"/>
</dbReference>
<feature type="region of interest" description="Disordered" evidence="3">
    <location>
        <begin position="133"/>
        <end position="166"/>
    </location>
</feature>
<dbReference type="EMBL" id="CP014501">
    <property type="protein sequence ID" value="ANB13620.1"/>
    <property type="molecule type" value="Genomic_DNA"/>
</dbReference>
<evidence type="ECO:0000313" key="6">
    <source>
        <dbReference type="Proteomes" id="UP000189580"/>
    </source>
</evidence>
<feature type="region of interest" description="Disordered" evidence="3">
    <location>
        <begin position="431"/>
        <end position="456"/>
    </location>
</feature>
<feature type="domain" description="Serine/threonine-protein phosphatase 4 regulatory subunit 3-like central" evidence="4">
    <location>
        <begin position="1"/>
        <end position="430"/>
    </location>
</feature>
<evidence type="ECO:0000259" key="4">
    <source>
        <dbReference type="Pfam" id="PF04802"/>
    </source>
</evidence>
<evidence type="ECO:0000256" key="1">
    <source>
        <dbReference type="ARBA" id="ARBA00004123"/>
    </source>
</evidence>